<feature type="region of interest" description="Disordered" evidence="3">
    <location>
        <begin position="289"/>
        <end position="366"/>
    </location>
</feature>
<keyword evidence="5" id="KW-1185">Reference proteome</keyword>
<dbReference type="GeneID" id="25313689"/>
<sequence length="387" mass="41950">MSDFQKEFVKSRLAKLPPEAPPLLDDADDTAAPHHDDDSSSASSASSTGTVVPSPGKNLFARPSGLSPRQRPSSLSWTDFYARELFLEEDVGDLHIVHHAYITPPTGSGPLFVMHHGAGSSGLSFASCSGEIRKLLPEAGILSVDARYHGSTTVSGAKGHEDEKIEPDFRLETLSRDLLFVIDQTRSQMGWETLPDLVLANGCNLRIGDGRTSEYGQLPLYATEELSVVEFRNRMAHPLSNNPQYHVSTGLCALIAPRRREPRRPIAAVGVEDEFGGYEAILGGMVRGTEQEVSRSQRRKAPAAGWDGPAGQGADDWADAGKVSTPGDPRRGTLHPRRPTQQDGSDPGGLLQAKRPQRARPAAKVYNSKLFKKFSSKAGLMVRQRGP</sequence>
<dbReference type="PANTHER" id="PTHR14189:SF0">
    <property type="entry name" value="PROTEIN PHOSPHATASE METHYLESTERASE 1"/>
    <property type="match status" value="1"/>
</dbReference>
<dbReference type="EC" id="3.1.1.-" evidence="4"/>
<feature type="compositionally biased region" description="Low complexity" evidence="3">
    <location>
        <begin position="302"/>
        <end position="315"/>
    </location>
</feature>
<dbReference type="OrthoDB" id="194865at2759"/>
<dbReference type="AlphaFoldDB" id="A0A0F4Z442"/>
<keyword evidence="1" id="KW-0719">Serine esterase</keyword>
<evidence type="ECO:0000256" key="1">
    <source>
        <dbReference type="ARBA" id="ARBA00022487"/>
    </source>
</evidence>
<dbReference type="Proteomes" id="UP000053958">
    <property type="component" value="Unassembled WGS sequence"/>
</dbReference>
<dbReference type="PANTHER" id="PTHR14189">
    <property type="entry name" value="PROTEIN PHOSPHATASE METHYLESTERASE-1 RELATED"/>
    <property type="match status" value="1"/>
</dbReference>
<keyword evidence="2 4" id="KW-0378">Hydrolase</keyword>
<dbReference type="Gene3D" id="3.40.50.1820">
    <property type="entry name" value="alpha/beta hydrolase"/>
    <property type="match status" value="1"/>
</dbReference>
<feature type="compositionally biased region" description="Basic and acidic residues" evidence="3">
    <location>
        <begin position="1"/>
        <end position="10"/>
    </location>
</feature>
<evidence type="ECO:0000313" key="5">
    <source>
        <dbReference type="Proteomes" id="UP000053958"/>
    </source>
</evidence>
<dbReference type="InterPro" id="IPR029058">
    <property type="entry name" value="AB_hydrolase_fold"/>
</dbReference>
<evidence type="ECO:0000256" key="2">
    <source>
        <dbReference type="ARBA" id="ARBA00022801"/>
    </source>
</evidence>
<dbReference type="GO" id="GO:0051723">
    <property type="term" value="F:protein methylesterase activity"/>
    <property type="evidence" value="ECO:0007669"/>
    <property type="project" value="InterPro"/>
</dbReference>
<dbReference type="SUPFAM" id="SSF53474">
    <property type="entry name" value="alpha/beta-Hydrolases"/>
    <property type="match status" value="1"/>
</dbReference>
<feature type="region of interest" description="Disordered" evidence="3">
    <location>
        <begin position="1"/>
        <end position="73"/>
    </location>
</feature>
<dbReference type="STRING" id="1408163.A0A0F4Z442"/>
<name>A0A0F4Z442_RASE3</name>
<dbReference type="EMBL" id="LASV01000055">
    <property type="protein sequence ID" value="KKA24633.1"/>
    <property type="molecule type" value="Genomic_DNA"/>
</dbReference>
<comment type="caution">
    <text evidence="4">The sequence shown here is derived from an EMBL/GenBank/DDBJ whole genome shotgun (WGS) entry which is preliminary data.</text>
</comment>
<dbReference type="RefSeq" id="XP_013331245.1">
    <property type="nucleotide sequence ID" value="XM_013475791.1"/>
</dbReference>
<dbReference type="InterPro" id="IPR016812">
    <property type="entry name" value="PPase_methylesterase_euk"/>
</dbReference>
<reference evidence="4 5" key="1">
    <citation type="submission" date="2015-04" db="EMBL/GenBank/DDBJ databases">
        <authorList>
            <person name="Heijne W.H."/>
            <person name="Fedorova N.D."/>
            <person name="Nierman W.C."/>
            <person name="Vollebregt A.W."/>
            <person name="Zhao Z."/>
            <person name="Wu L."/>
            <person name="Kumar M."/>
            <person name="Stam H."/>
            <person name="van den Berg M.A."/>
            <person name="Pel H.J."/>
        </authorList>
    </citation>
    <scope>NUCLEOTIDE SEQUENCE [LARGE SCALE GENOMIC DNA]</scope>
    <source>
        <strain evidence="4 5">CBS 393.64</strain>
    </source>
</reference>
<evidence type="ECO:0000313" key="4">
    <source>
        <dbReference type="EMBL" id="KKA24633.1"/>
    </source>
</evidence>
<evidence type="ECO:0000256" key="3">
    <source>
        <dbReference type="SAM" id="MobiDB-lite"/>
    </source>
</evidence>
<accession>A0A0F4Z442</accession>
<protein>
    <submittedName>
        <fullName evidence="4">Protein phosphatase methylesterase 1</fullName>
        <ecNumber evidence="4">3.1.1.-</ecNumber>
    </submittedName>
</protein>
<proteinExistence type="predicted"/>
<gene>
    <name evidence="4" type="ORF">T310_1338</name>
</gene>
<organism evidence="4 5">
    <name type="scientific">Rasamsonia emersonii (strain ATCC 16479 / CBS 393.64 / IMI 116815)</name>
    <dbReference type="NCBI Taxonomy" id="1408163"/>
    <lineage>
        <taxon>Eukaryota</taxon>
        <taxon>Fungi</taxon>
        <taxon>Dikarya</taxon>
        <taxon>Ascomycota</taxon>
        <taxon>Pezizomycotina</taxon>
        <taxon>Eurotiomycetes</taxon>
        <taxon>Eurotiomycetidae</taxon>
        <taxon>Eurotiales</taxon>
        <taxon>Trichocomaceae</taxon>
        <taxon>Rasamsonia</taxon>
    </lineage>
</organism>